<reference evidence="6 7" key="1">
    <citation type="journal article" date="2014" name="Genome Biol. Evol.">
        <title>The secreted proteins of Achlya hypogyna and Thraustotheca clavata identify the ancestral oomycete secretome and reveal gene acquisitions by horizontal gene transfer.</title>
        <authorList>
            <person name="Misner I."/>
            <person name="Blouin N."/>
            <person name="Leonard G."/>
            <person name="Richards T.A."/>
            <person name="Lane C.E."/>
        </authorList>
    </citation>
    <scope>NUCLEOTIDE SEQUENCE [LARGE SCALE GENOMIC DNA]</scope>
    <source>
        <strain evidence="6 7">ATCC 34112</strain>
    </source>
</reference>
<keyword evidence="1" id="KW-0349">Heme</keyword>
<sequence>MQSSGEESSEGRVMAKKFFEDNQKEMIEEIEETHSVLEPEVAIESQLKSVRKRCNSVELVYSDDEVSTATSTISLVTSPKPATVKKGTCIVQTRCTSYEKLCLCEVKRHRSATSCWLVANGIVYDVTDIMNQHPAGTKCILRKAGGEDCTKDMKFHSKAARNCWSKCQIGKLQPCGEDNDTGTSCLIM</sequence>
<comment type="caution">
    <text evidence="6">The sequence shown here is derived from an EMBL/GenBank/DDBJ whole genome shotgun (WGS) entry which is preliminary data.</text>
</comment>
<dbReference type="Gene3D" id="3.10.120.10">
    <property type="entry name" value="Cytochrome b5-like heme/steroid binding domain"/>
    <property type="match status" value="1"/>
</dbReference>
<evidence type="ECO:0000313" key="7">
    <source>
        <dbReference type="Proteomes" id="UP000243217"/>
    </source>
</evidence>
<dbReference type="GO" id="GO:0016020">
    <property type="term" value="C:membrane"/>
    <property type="evidence" value="ECO:0007669"/>
    <property type="project" value="TreeGrafter"/>
</dbReference>
<evidence type="ECO:0000256" key="1">
    <source>
        <dbReference type="ARBA" id="ARBA00022617"/>
    </source>
</evidence>
<evidence type="ECO:0000313" key="6">
    <source>
        <dbReference type="EMBL" id="OQS06692.1"/>
    </source>
</evidence>
<dbReference type="GO" id="GO:0020037">
    <property type="term" value="F:heme binding"/>
    <property type="evidence" value="ECO:0007669"/>
    <property type="project" value="TreeGrafter"/>
</dbReference>
<proteinExistence type="inferred from homology"/>
<dbReference type="PROSITE" id="PS50255">
    <property type="entry name" value="CYTOCHROME_B5_2"/>
    <property type="match status" value="1"/>
</dbReference>
<keyword evidence="2" id="KW-0479">Metal-binding</keyword>
<dbReference type="InterPro" id="IPR001199">
    <property type="entry name" value="Cyt_B5-like_heme/steroid-bd"/>
</dbReference>
<keyword evidence="7" id="KW-1185">Reference proteome</keyword>
<accession>A0A1W0A8S0</accession>
<dbReference type="OrthoDB" id="260519at2759"/>
<dbReference type="STRING" id="74557.A0A1W0A8S0"/>
<dbReference type="Pfam" id="PF00173">
    <property type="entry name" value="Cyt-b5"/>
    <property type="match status" value="1"/>
</dbReference>
<dbReference type="EMBL" id="JNBS01000316">
    <property type="protein sequence ID" value="OQS06692.1"/>
    <property type="molecule type" value="Genomic_DNA"/>
</dbReference>
<evidence type="ECO:0000256" key="2">
    <source>
        <dbReference type="ARBA" id="ARBA00022723"/>
    </source>
</evidence>
<dbReference type="PANTHER" id="PTHR19359">
    <property type="entry name" value="CYTOCHROME B5"/>
    <property type="match status" value="1"/>
</dbReference>
<evidence type="ECO:0000256" key="4">
    <source>
        <dbReference type="ARBA" id="ARBA00038168"/>
    </source>
</evidence>
<dbReference type="Proteomes" id="UP000243217">
    <property type="component" value="Unassembled WGS sequence"/>
</dbReference>
<feature type="domain" description="Cytochrome b5 heme-binding" evidence="5">
    <location>
        <begin position="105"/>
        <end position="173"/>
    </location>
</feature>
<protein>
    <recommendedName>
        <fullName evidence="5">Cytochrome b5 heme-binding domain-containing protein</fullName>
    </recommendedName>
</protein>
<name>A0A1W0A8S0_9STRA</name>
<comment type="similarity">
    <text evidence="4">Belongs to the cytochrome b5 family.</text>
</comment>
<dbReference type="PANTHER" id="PTHR19359:SF146">
    <property type="entry name" value="B5, PUTATIVE-RELATED"/>
    <property type="match status" value="1"/>
</dbReference>
<dbReference type="InterPro" id="IPR036400">
    <property type="entry name" value="Cyt_B5-like_heme/steroid_sf"/>
</dbReference>
<dbReference type="SUPFAM" id="SSF55856">
    <property type="entry name" value="Cytochrome b5-like heme/steroid binding domain"/>
    <property type="match status" value="1"/>
</dbReference>
<dbReference type="AlphaFoldDB" id="A0A1W0A8S0"/>
<dbReference type="InterPro" id="IPR050668">
    <property type="entry name" value="Cytochrome_b5"/>
</dbReference>
<evidence type="ECO:0000256" key="3">
    <source>
        <dbReference type="ARBA" id="ARBA00023004"/>
    </source>
</evidence>
<evidence type="ECO:0000259" key="5">
    <source>
        <dbReference type="PROSITE" id="PS50255"/>
    </source>
</evidence>
<dbReference type="SMART" id="SM01117">
    <property type="entry name" value="Cyt-b5"/>
    <property type="match status" value="1"/>
</dbReference>
<gene>
    <name evidence="6" type="ORF">THRCLA_01269</name>
</gene>
<organism evidence="6 7">
    <name type="scientific">Thraustotheca clavata</name>
    <dbReference type="NCBI Taxonomy" id="74557"/>
    <lineage>
        <taxon>Eukaryota</taxon>
        <taxon>Sar</taxon>
        <taxon>Stramenopiles</taxon>
        <taxon>Oomycota</taxon>
        <taxon>Saprolegniomycetes</taxon>
        <taxon>Saprolegniales</taxon>
        <taxon>Achlyaceae</taxon>
        <taxon>Thraustotheca</taxon>
    </lineage>
</organism>
<keyword evidence="3" id="KW-0408">Iron</keyword>
<dbReference type="GO" id="GO:0046872">
    <property type="term" value="F:metal ion binding"/>
    <property type="evidence" value="ECO:0007669"/>
    <property type="project" value="UniProtKB-KW"/>
</dbReference>